<accession>A0A9N9IC89</accession>
<protein>
    <submittedName>
        <fullName evidence="2">4817_t:CDS:1</fullName>
    </submittedName>
</protein>
<name>A0A9N9IC89_FUNMO</name>
<reference evidence="2" key="1">
    <citation type="submission" date="2021-06" db="EMBL/GenBank/DDBJ databases">
        <authorList>
            <person name="Kallberg Y."/>
            <person name="Tangrot J."/>
            <person name="Rosling A."/>
        </authorList>
    </citation>
    <scope>NUCLEOTIDE SEQUENCE</scope>
    <source>
        <strain evidence="2">87-6 pot B 2015</strain>
    </source>
</reference>
<evidence type="ECO:0000313" key="3">
    <source>
        <dbReference type="Proteomes" id="UP000789375"/>
    </source>
</evidence>
<feature type="compositionally biased region" description="Low complexity" evidence="1">
    <location>
        <begin position="93"/>
        <end position="108"/>
    </location>
</feature>
<comment type="caution">
    <text evidence="2">The sequence shown here is derived from an EMBL/GenBank/DDBJ whole genome shotgun (WGS) entry which is preliminary data.</text>
</comment>
<proteinExistence type="predicted"/>
<feature type="region of interest" description="Disordered" evidence="1">
    <location>
        <begin position="93"/>
        <end position="125"/>
    </location>
</feature>
<evidence type="ECO:0000256" key="1">
    <source>
        <dbReference type="SAM" id="MobiDB-lite"/>
    </source>
</evidence>
<feature type="compositionally biased region" description="Basic and acidic residues" evidence="1">
    <location>
        <begin position="113"/>
        <end position="125"/>
    </location>
</feature>
<dbReference type="Proteomes" id="UP000789375">
    <property type="component" value="Unassembled WGS sequence"/>
</dbReference>
<sequence length="170" mass="18842">MTLNSSSKTTATTEIRRNGINTQNCSPIFNEQDHLPLSHIQEKLKGDDAPLNVDSFLIKPIQSRHTTPTFVITSNDAVIGRIMNLVDTIGVDSTQGTTQETENTSSENPIENVTEKDGSKDNSKEEPIVFMNARENRIESMTEGLINFDEIISDNLKLSSNESAEEKDNT</sequence>
<organism evidence="2 3">
    <name type="scientific">Funneliformis mosseae</name>
    <name type="common">Endomycorrhizal fungus</name>
    <name type="synonym">Glomus mosseae</name>
    <dbReference type="NCBI Taxonomy" id="27381"/>
    <lineage>
        <taxon>Eukaryota</taxon>
        <taxon>Fungi</taxon>
        <taxon>Fungi incertae sedis</taxon>
        <taxon>Mucoromycota</taxon>
        <taxon>Glomeromycotina</taxon>
        <taxon>Glomeromycetes</taxon>
        <taxon>Glomerales</taxon>
        <taxon>Glomeraceae</taxon>
        <taxon>Funneliformis</taxon>
    </lineage>
</organism>
<evidence type="ECO:0000313" key="2">
    <source>
        <dbReference type="EMBL" id="CAG8728911.1"/>
    </source>
</evidence>
<keyword evidence="3" id="KW-1185">Reference proteome</keyword>
<dbReference type="AlphaFoldDB" id="A0A9N9IC89"/>
<gene>
    <name evidence="2" type="ORF">FMOSSE_LOCUS15544</name>
</gene>
<feature type="non-terminal residue" evidence="2">
    <location>
        <position position="1"/>
    </location>
</feature>
<dbReference type="EMBL" id="CAJVPP010016203">
    <property type="protein sequence ID" value="CAG8728911.1"/>
    <property type="molecule type" value="Genomic_DNA"/>
</dbReference>